<evidence type="ECO:0000256" key="1">
    <source>
        <dbReference type="SAM" id="MobiDB-lite"/>
    </source>
</evidence>
<sequence>MEDNHVPRQKCLSTEHKHTKTGRKNPLNIKKCTFILFIKISIYALFICSLYYSNHDIFSTPPNTQYKQWNKASVKSGALMEQGPAYINKYSKFNEYSKLFHVHDDYPRFNERTYFGRNLAELKSEGDERALTQLHSAISEIKNGDKYFLDQNYRSLEEEIEDYDTGIYFHNIVTKIPGGVIEEHTDEIEYYEAMTENDDPAMDYPDEELIYFDPEIDEHEELDEEEQRLKKYLDSFLDDEVHLKNIHDFIQETEDCVRKYKKKKYDFFNYIVELRKKFNRIIKSIKHRLLKFMTYNKHYLIKVLVSTITRLLSILFL</sequence>
<dbReference type="Proteomes" id="UP000195012">
    <property type="component" value="Unassembled WGS sequence"/>
</dbReference>
<keyword evidence="2" id="KW-0472">Membrane</keyword>
<name>A0A1Y3DGD6_PLAKN</name>
<feature type="region of interest" description="Disordered" evidence="1">
    <location>
        <begin position="1"/>
        <end position="23"/>
    </location>
</feature>
<keyword evidence="2" id="KW-0812">Transmembrane</keyword>
<dbReference type="EMBL" id="NETL01000028">
    <property type="protein sequence ID" value="OTN64031.1"/>
    <property type="molecule type" value="Genomic_DNA"/>
</dbReference>
<evidence type="ECO:0008006" key="5">
    <source>
        <dbReference type="Google" id="ProtNLM"/>
    </source>
</evidence>
<feature type="transmembrane region" description="Helical" evidence="2">
    <location>
        <begin position="32"/>
        <end position="52"/>
    </location>
</feature>
<evidence type="ECO:0000313" key="3">
    <source>
        <dbReference type="EMBL" id="OTN64031.1"/>
    </source>
</evidence>
<accession>A0A1Y3DGD6</accession>
<dbReference type="VEuPathDB" id="PlasmoDB:PKNOH_S140218900"/>
<organism evidence="3 4">
    <name type="scientific">Plasmodium knowlesi</name>
    <dbReference type="NCBI Taxonomy" id="5850"/>
    <lineage>
        <taxon>Eukaryota</taxon>
        <taxon>Sar</taxon>
        <taxon>Alveolata</taxon>
        <taxon>Apicomplexa</taxon>
        <taxon>Aconoidasida</taxon>
        <taxon>Haemosporida</taxon>
        <taxon>Plasmodiidae</taxon>
        <taxon>Plasmodium</taxon>
        <taxon>Plasmodium (Plasmodium)</taxon>
    </lineage>
</organism>
<dbReference type="OMA" id="CSLYYSN"/>
<dbReference type="VEuPathDB" id="PlasmoDB:PKNH_1401800"/>
<reference evidence="3 4" key="1">
    <citation type="submission" date="2017-05" db="EMBL/GenBank/DDBJ databases">
        <title>PacBio assembly of a Plasmodium knowlesi genome sequence with Hi-C correction and manual annotation of the SICAvar gene family.</title>
        <authorList>
            <person name="Lapp S.A."/>
            <person name="Geraldo J.A."/>
            <person name="Chien J.-T."/>
            <person name="Ay F."/>
            <person name="Pakala S.B."/>
            <person name="Batugedara G."/>
            <person name="Humphrey J.C."/>
            <person name="Debarry J.D."/>
            <person name="Le Roch K.G."/>
            <person name="Galinski M.R."/>
            <person name="Kissinger J.C."/>
        </authorList>
    </citation>
    <scope>NUCLEOTIDE SEQUENCE [LARGE SCALE GENOMIC DNA]</scope>
    <source>
        <strain evidence="4">Malayan Strain Pk1 (A+)</strain>
    </source>
</reference>
<dbReference type="OrthoDB" id="382024at2759"/>
<dbReference type="AlphaFoldDB" id="A0A1Y3DGD6"/>
<dbReference type="VEuPathDB" id="PlasmoDB:PKA1H_140006700"/>
<evidence type="ECO:0000313" key="4">
    <source>
        <dbReference type="Proteomes" id="UP000195012"/>
    </source>
</evidence>
<evidence type="ECO:0000256" key="2">
    <source>
        <dbReference type="SAM" id="Phobius"/>
    </source>
</evidence>
<protein>
    <recommendedName>
        <fullName evidence="5">Plasmodium RESA N-terminal domain-containing protein</fullName>
    </recommendedName>
</protein>
<comment type="caution">
    <text evidence="3">The sequence shown here is derived from an EMBL/GenBank/DDBJ whole genome shotgun (WGS) entry which is preliminary data.</text>
</comment>
<gene>
    <name evidence="3" type="ORF">PKNOH_S140218900</name>
</gene>
<proteinExistence type="predicted"/>
<keyword evidence="2" id="KW-1133">Transmembrane helix</keyword>